<dbReference type="KEGG" id="mmc:Mmcs_4949"/>
<evidence type="ECO:0000256" key="1">
    <source>
        <dbReference type="ARBA" id="ARBA00022801"/>
    </source>
</evidence>
<dbReference type="GO" id="GO:0004301">
    <property type="term" value="F:epoxide hydrolase activity"/>
    <property type="evidence" value="ECO:0007669"/>
    <property type="project" value="TreeGrafter"/>
</dbReference>
<dbReference type="PANTHER" id="PTHR42977">
    <property type="entry name" value="HYDROLASE-RELATED"/>
    <property type="match status" value="1"/>
</dbReference>
<dbReference type="NCBIfam" id="NF002043">
    <property type="entry name" value="PRK00870.1"/>
    <property type="match status" value="1"/>
</dbReference>
<reference evidence="3" key="1">
    <citation type="submission" date="2006-06" db="EMBL/GenBank/DDBJ databases">
        <title>Complete sequence of chromosome of Mycobacterium sp. MCS.</title>
        <authorList>
            <consortium name="US DOE Joint Genome Institute"/>
            <person name="Copeland A."/>
            <person name="Lucas S."/>
            <person name="Lapidus A."/>
            <person name="Barry K."/>
            <person name="Detter J.C."/>
            <person name="Glavina del Rio T."/>
            <person name="Hammon N."/>
            <person name="Israni S."/>
            <person name="Dalin E."/>
            <person name="Tice H."/>
            <person name="Pitluck S."/>
            <person name="Martinez M."/>
            <person name="Schmutz J."/>
            <person name="Larimer F."/>
            <person name="Land M."/>
            <person name="Hauser L."/>
            <person name="Kyrpides N."/>
            <person name="Kim E."/>
            <person name="Miller C.D."/>
            <person name="Hughes J.E."/>
            <person name="Anderson A.J."/>
            <person name="Sims R.C."/>
            <person name="Richardson P."/>
        </authorList>
    </citation>
    <scope>NUCLEOTIDE SEQUENCE [LARGE SCALE GENOMIC DNA]</scope>
    <source>
        <strain evidence="3">MCS</strain>
    </source>
</reference>
<evidence type="ECO:0000259" key="2">
    <source>
        <dbReference type="Pfam" id="PF00561"/>
    </source>
</evidence>
<dbReference type="PRINTS" id="PR00111">
    <property type="entry name" value="ABHYDROLASE"/>
</dbReference>
<feature type="domain" description="AB hydrolase-1" evidence="2">
    <location>
        <begin position="48"/>
        <end position="167"/>
    </location>
</feature>
<dbReference type="Gene3D" id="3.40.50.1820">
    <property type="entry name" value="alpha/beta hydrolase"/>
    <property type="match status" value="1"/>
</dbReference>
<dbReference type="SUPFAM" id="SSF53474">
    <property type="entry name" value="alpha/beta-Hydrolases"/>
    <property type="match status" value="1"/>
</dbReference>
<dbReference type="PRINTS" id="PR00412">
    <property type="entry name" value="EPOXHYDRLASE"/>
</dbReference>
<name>A0A5Q5BRC6_MYCSS</name>
<proteinExistence type="predicted"/>
<dbReference type="PANTHER" id="PTHR42977:SF3">
    <property type="entry name" value="AB HYDROLASE-1 DOMAIN-CONTAINING PROTEIN"/>
    <property type="match status" value="1"/>
</dbReference>
<dbReference type="EMBL" id="CP000384">
    <property type="protein sequence ID" value="ABG11053.1"/>
    <property type="molecule type" value="Genomic_DNA"/>
</dbReference>
<sequence>MQTLRTPDERFLALPDFPYPPGYSDIDDGDGGRLRVAWVQDGPADGEPVLMLHGEPSWSFLYRKMIPILAGAGFRVVCPDLVGFGRSDKPTRVEDHTYARHVEWMRTLAFDVLDLRGVTLVGQDWGGLIGLRLAAEHPDRFARIVVANTGLPTGDFPMPDIWWQFRNAIQTVDDLDVGRWVQAGCAHPMSDEVRAAYDAPFPDDSYCAGPRAMPLLVPTTPEDPASAANRAAWAALSASDTPMLVAFSDSDPITGAMAPIFAREMRGAAGIDHPTIREAGHFLQEDAGEDLARAVVEFCRRRSC</sequence>
<dbReference type="InterPro" id="IPR051340">
    <property type="entry name" value="Haloalkane_dehalogenase"/>
</dbReference>
<dbReference type="Pfam" id="PF00561">
    <property type="entry name" value="Abhydrolase_1"/>
    <property type="match status" value="1"/>
</dbReference>
<dbReference type="InterPro" id="IPR000639">
    <property type="entry name" value="Epox_hydrolase-like"/>
</dbReference>
<evidence type="ECO:0000313" key="3">
    <source>
        <dbReference type="EMBL" id="ABG11053.1"/>
    </source>
</evidence>
<accession>A0A5Q5BRC6</accession>
<protein>
    <submittedName>
        <fullName evidence="3">Alpha/beta hydrolase fold protein</fullName>
    </submittedName>
</protein>
<dbReference type="AlphaFoldDB" id="A0A5Q5BRC6"/>
<dbReference type="InterPro" id="IPR029058">
    <property type="entry name" value="AB_hydrolase_fold"/>
</dbReference>
<dbReference type="InterPro" id="IPR000073">
    <property type="entry name" value="AB_hydrolase_1"/>
</dbReference>
<keyword evidence="1 3" id="KW-0378">Hydrolase</keyword>
<gene>
    <name evidence="3" type="ordered locus">Mmcs_4949</name>
</gene>
<organism evidence="3">
    <name type="scientific">Mycobacterium sp. (strain MCS)</name>
    <dbReference type="NCBI Taxonomy" id="164756"/>
    <lineage>
        <taxon>Bacteria</taxon>
        <taxon>Bacillati</taxon>
        <taxon>Actinomycetota</taxon>
        <taxon>Actinomycetes</taxon>
        <taxon>Mycobacteriales</taxon>
        <taxon>Mycobacteriaceae</taxon>
        <taxon>Mycobacterium</taxon>
    </lineage>
</organism>